<dbReference type="Pfam" id="PF01479">
    <property type="entry name" value="S4"/>
    <property type="match status" value="1"/>
</dbReference>
<dbReference type="Gene3D" id="3.30.70.330">
    <property type="match status" value="1"/>
</dbReference>
<dbReference type="PROSITE" id="PS50889">
    <property type="entry name" value="S4"/>
    <property type="match status" value="1"/>
</dbReference>
<dbReference type="EMBL" id="CP002816">
    <property type="protein sequence ID" value="AEH93119.1"/>
    <property type="molecule type" value="Genomic_DNA"/>
</dbReference>
<dbReference type="PANTHER" id="PTHR13633:SF3">
    <property type="entry name" value="MITOCHONDRIAL TRANSCRIPTION RESCUE FACTOR 1"/>
    <property type="match status" value="1"/>
</dbReference>
<evidence type="ECO:0000313" key="4">
    <source>
        <dbReference type="Proteomes" id="UP000000486"/>
    </source>
</evidence>
<dbReference type="HOGENOM" id="CLU_075687_2_0_9"/>
<dbReference type="InterPro" id="IPR036986">
    <property type="entry name" value="S4_RNA-bd_sf"/>
</dbReference>
<dbReference type="Pfam" id="PF21278">
    <property type="entry name" value="YlmH_1st"/>
    <property type="match status" value="1"/>
</dbReference>
<dbReference type="CDD" id="cd00165">
    <property type="entry name" value="S4"/>
    <property type="match status" value="1"/>
</dbReference>
<protein>
    <recommendedName>
        <fullName evidence="2">RNA-binding S4 domain-containing protein</fullName>
    </recommendedName>
</protein>
<sequence length="259" mass="29755">MMDGIYQHFRAEEYAFIDKILGITMQVENEYTPQLTDFLDPRQRFITETVIGGYDEINVQFFGGVAHAERRRALIYPDYYTPTEADFEIALFHIRYPVKFTTLTHQKILGTLMSLGMKRDIFGDILNNGTEWQLLVESTMKDYLTLQLEKIGKVNVMLEETDLANAVYAPVVWEEMGLTVSSMRLDVIISNAHHISRQKAKQLVTAGLVKVNWKTVENPDFECEEEDVLSARGYGRVKVLSTGGRTKKDKIRIEIGYLK</sequence>
<feature type="domain" description="RNA-binding S4" evidence="2">
    <location>
        <begin position="183"/>
        <end position="245"/>
    </location>
</feature>
<reference evidence="3 4" key="1">
    <citation type="journal article" date="2011" name="J. Bacteriol.">
        <title>Genome sequence of the nonpathogenic Listeria monocytogenes serovar 4a strain M7.</title>
        <authorList>
            <person name="Chen J."/>
            <person name="Xia Y."/>
            <person name="Cheng C."/>
            <person name="Fang C."/>
            <person name="Shan Y."/>
            <person name="Jin G."/>
            <person name="Fang W."/>
        </authorList>
    </citation>
    <scope>NUCLEOTIDE SEQUENCE [LARGE SCALE GENOMIC DNA]</scope>
    <source>
        <strain evidence="3 4">M7</strain>
    </source>
</reference>
<name>A0A0E0UXP9_LISMM</name>
<organism evidence="3 4">
    <name type="scientific">Listeria monocytogenes serotype 4a (strain M7)</name>
    <dbReference type="NCBI Taxonomy" id="1030009"/>
    <lineage>
        <taxon>Bacteria</taxon>
        <taxon>Bacillati</taxon>
        <taxon>Bacillota</taxon>
        <taxon>Bacilli</taxon>
        <taxon>Bacillales</taxon>
        <taxon>Listeriaceae</taxon>
        <taxon>Listeria</taxon>
    </lineage>
</organism>
<dbReference type="KEGG" id="lmq:LMM7_2114"/>
<gene>
    <name evidence="3" type="ordered locus">LMM7_2114</name>
</gene>
<proteinExistence type="predicted"/>
<dbReference type="Gene3D" id="3.30.1370.160">
    <property type="match status" value="1"/>
</dbReference>
<dbReference type="Pfam" id="PF17774">
    <property type="entry name" value="YlmH_RBD"/>
    <property type="match status" value="1"/>
</dbReference>
<dbReference type="SMART" id="SM00363">
    <property type="entry name" value="S4"/>
    <property type="match status" value="1"/>
</dbReference>
<dbReference type="Gene3D" id="3.10.290.10">
    <property type="entry name" value="RNA-binding S4 domain"/>
    <property type="match status" value="1"/>
</dbReference>
<dbReference type="InterPro" id="IPR040591">
    <property type="entry name" value="RqcP2_RBD"/>
</dbReference>
<dbReference type="SUPFAM" id="SSF55174">
    <property type="entry name" value="Alpha-L RNA-binding motif"/>
    <property type="match status" value="1"/>
</dbReference>
<dbReference type="InterPro" id="IPR002942">
    <property type="entry name" value="S4_RNA-bd"/>
</dbReference>
<evidence type="ECO:0000313" key="3">
    <source>
        <dbReference type="EMBL" id="AEH93119.1"/>
    </source>
</evidence>
<accession>A0A0E0UXP9</accession>
<dbReference type="InterPro" id="IPR012677">
    <property type="entry name" value="Nucleotide-bd_a/b_plait_sf"/>
</dbReference>
<dbReference type="PANTHER" id="PTHR13633">
    <property type="entry name" value="MITOCHONDRIAL TRANSCRIPTION RESCUE FACTOR 1"/>
    <property type="match status" value="1"/>
</dbReference>
<keyword evidence="1" id="KW-0694">RNA-binding</keyword>
<dbReference type="Proteomes" id="UP000000486">
    <property type="component" value="Chromosome"/>
</dbReference>
<dbReference type="GO" id="GO:0003723">
    <property type="term" value="F:RNA binding"/>
    <property type="evidence" value="ECO:0007669"/>
    <property type="project" value="UniProtKB-KW"/>
</dbReference>
<evidence type="ECO:0000259" key="2">
    <source>
        <dbReference type="SMART" id="SM00363"/>
    </source>
</evidence>
<evidence type="ECO:0000256" key="1">
    <source>
        <dbReference type="PROSITE-ProRule" id="PRU00182"/>
    </source>
</evidence>
<dbReference type="AlphaFoldDB" id="A0A0E0UXP9"/>
<dbReference type="PATRIC" id="fig|1030009.3.peg.2102"/>
<dbReference type="InterPro" id="IPR048443">
    <property type="entry name" value="RqcP2_N"/>
</dbReference>